<evidence type="ECO:0000256" key="5">
    <source>
        <dbReference type="ARBA" id="ARBA00023163"/>
    </source>
</evidence>
<proteinExistence type="inferred from homology"/>
<keyword evidence="10" id="KW-1185">Reference proteome</keyword>
<dbReference type="CDD" id="cd06171">
    <property type="entry name" value="Sigma70_r4"/>
    <property type="match status" value="1"/>
</dbReference>
<dbReference type="Proteomes" id="UP001597112">
    <property type="component" value="Unassembled WGS sequence"/>
</dbReference>
<evidence type="ECO:0000313" key="9">
    <source>
        <dbReference type="EMBL" id="MFD1001573.1"/>
    </source>
</evidence>
<dbReference type="InterPro" id="IPR013249">
    <property type="entry name" value="RNA_pol_sigma70_r4_t2"/>
</dbReference>
<dbReference type="InterPro" id="IPR000838">
    <property type="entry name" value="RNA_pol_sigma70_ECF_CS"/>
</dbReference>
<protein>
    <recommendedName>
        <fullName evidence="6">RNA polymerase sigma factor</fullName>
    </recommendedName>
</protein>
<dbReference type="InterPro" id="IPR013325">
    <property type="entry name" value="RNA_pol_sigma_r2"/>
</dbReference>
<keyword evidence="4 6" id="KW-0238">DNA-binding</keyword>
<dbReference type="PROSITE" id="PS01063">
    <property type="entry name" value="SIGMA70_ECF"/>
    <property type="match status" value="1"/>
</dbReference>
<reference evidence="10" key="1">
    <citation type="journal article" date="2019" name="Int. J. Syst. Evol. Microbiol.">
        <title>The Global Catalogue of Microorganisms (GCM) 10K type strain sequencing project: providing services to taxonomists for standard genome sequencing and annotation.</title>
        <authorList>
            <consortium name="The Broad Institute Genomics Platform"/>
            <consortium name="The Broad Institute Genome Sequencing Center for Infectious Disease"/>
            <person name="Wu L."/>
            <person name="Ma J."/>
        </authorList>
    </citation>
    <scope>NUCLEOTIDE SEQUENCE [LARGE SCALE GENOMIC DNA]</scope>
    <source>
        <strain evidence="10">CCUG 58938</strain>
    </source>
</reference>
<feature type="domain" description="RNA polymerase sigma factor 70 region 4 type 2" evidence="8">
    <location>
        <begin position="104"/>
        <end position="154"/>
    </location>
</feature>
<evidence type="ECO:0000256" key="2">
    <source>
        <dbReference type="ARBA" id="ARBA00023015"/>
    </source>
</evidence>
<keyword evidence="2 6" id="KW-0805">Transcription regulation</keyword>
<dbReference type="Pfam" id="PF04542">
    <property type="entry name" value="Sigma70_r2"/>
    <property type="match status" value="1"/>
</dbReference>
<evidence type="ECO:0000256" key="3">
    <source>
        <dbReference type="ARBA" id="ARBA00023082"/>
    </source>
</evidence>
<evidence type="ECO:0000256" key="4">
    <source>
        <dbReference type="ARBA" id="ARBA00023125"/>
    </source>
</evidence>
<evidence type="ECO:0000259" key="7">
    <source>
        <dbReference type="Pfam" id="PF04542"/>
    </source>
</evidence>
<dbReference type="InterPro" id="IPR007627">
    <property type="entry name" value="RNA_pol_sigma70_r2"/>
</dbReference>
<dbReference type="InterPro" id="IPR039425">
    <property type="entry name" value="RNA_pol_sigma-70-like"/>
</dbReference>
<comment type="similarity">
    <text evidence="1 6">Belongs to the sigma-70 factor family. ECF subfamily.</text>
</comment>
<dbReference type="PANTHER" id="PTHR43133">
    <property type="entry name" value="RNA POLYMERASE ECF-TYPE SIGMA FACTO"/>
    <property type="match status" value="1"/>
</dbReference>
<accession>A0ABW3K6B8</accession>
<dbReference type="Gene3D" id="1.10.1740.10">
    <property type="match status" value="1"/>
</dbReference>
<feature type="domain" description="RNA polymerase sigma-70 region 2" evidence="7">
    <location>
        <begin position="10"/>
        <end position="74"/>
    </location>
</feature>
<keyword evidence="3 6" id="KW-0731">Sigma factor</keyword>
<evidence type="ECO:0000256" key="1">
    <source>
        <dbReference type="ARBA" id="ARBA00010641"/>
    </source>
</evidence>
<comment type="caution">
    <text evidence="9">The sequence shown here is derived from an EMBL/GenBank/DDBJ whole genome shotgun (WGS) entry which is preliminary data.</text>
</comment>
<dbReference type="InterPro" id="IPR013324">
    <property type="entry name" value="RNA_pol_sigma_r3/r4-like"/>
</dbReference>
<dbReference type="NCBIfam" id="TIGR02985">
    <property type="entry name" value="Sig70_bacteroi1"/>
    <property type="match status" value="1"/>
</dbReference>
<evidence type="ECO:0000259" key="8">
    <source>
        <dbReference type="Pfam" id="PF08281"/>
    </source>
</evidence>
<evidence type="ECO:0000256" key="6">
    <source>
        <dbReference type="RuleBase" id="RU000716"/>
    </source>
</evidence>
<dbReference type="PANTHER" id="PTHR43133:SF46">
    <property type="entry name" value="RNA POLYMERASE SIGMA-70 FACTOR ECF SUBFAMILY"/>
    <property type="match status" value="1"/>
</dbReference>
<dbReference type="Pfam" id="PF08281">
    <property type="entry name" value="Sigma70_r4_2"/>
    <property type="match status" value="1"/>
</dbReference>
<dbReference type="EMBL" id="JBHTKA010000007">
    <property type="protein sequence ID" value="MFD1001573.1"/>
    <property type="molecule type" value="Genomic_DNA"/>
</dbReference>
<keyword evidence="5 6" id="KW-0804">Transcription</keyword>
<dbReference type="InterPro" id="IPR036388">
    <property type="entry name" value="WH-like_DNA-bd_sf"/>
</dbReference>
<gene>
    <name evidence="9" type="ORF">ACFQ21_19745</name>
</gene>
<evidence type="ECO:0000313" key="10">
    <source>
        <dbReference type="Proteomes" id="UP001597112"/>
    </source>
</evidence>
<dbReference type="SUPFAM" id="SSF88946">
    <property type="entry name" value="Sigma2 domain of RNA polymerase sigma factors"/>
    <property type="match status" value="1"/>
</dbReference>
<sequence length="163" mass="19308">MTREDFKSVFDEYYRPLKNFLYYKLADIDLAEDITQEVFVKAWDKRDTILLETVKSYLYKIANNLAINHFNSAKTRFELKLEDHDRSVQESPHYVLEKDEFAARLNRTLENLPESQRVVFLMNRIDDLTYSEIAGRLDISVKAVEKRMQGALESLRSITQSRF</sequence>
<organism evidence="9 10">
    <name type="scientific">Ohtaekwangia kribbensis</name>
    <dbReference type="NCBI Taxonomy" id="688913"/>
    <lineage>
        <taxon>Bacteria</taxon>
        <taxon>Pseudomonadati</taxon>
        <taxon>Bacteroidota</taxon>
        <taxon>Cytophagia</taxon>
        <taxon>Cytophagales</taxon>
        <taxon>Fulvivirgaceae</taxon>
        <taxon>Ohtaekwangia</taxon>
    </lineage>
</organism>
<dbReference type="Gene3D" id="1.10.10.10">
    <property type="entry name" value="Winged helix-like DNA-binding domain superfamily/Winged helix DNA-binding domain"/>
    <property type="match status" value="1"/>
</dbReference>
<name>A0ABW3K6B8_9BACT</name>
<dbReference type="SUPFAM" id="SSF88659">
    <property type="entry name" value="Sigma3 and sigma4 domains of RNA polymerase sigma factors"/>
    <property type="match status" value="1"/>
</dbReference>
<dbReference type="RefSeq" id="WP_377581584.1">
    <property type="nucleotide sequence ID" value="NZ_JBHTKA010000007.1"/>
</dbReference>
<dbReference type="NCBIfam" id="TIGR02937">
    <property type="entry name" value="sigma70-ECF"/>
    <property type="match status" value="1"/>
</dbReference>
<dbReference type="InterPro" id="IPR014327">
    <property type="entry name" value="RNA_pol_sigma70_bacteroid"/>
</dbReference>
<dbReference type="InterPro" id="IPR014284">
    <property type="entry name" value="RNA_pol_sigma-70_dom"/>
</dbReference>